<evidence type="ECO:0000313" key="2">
    <source>
        <dbReference type="EMBL" id="GAV90605.1"/>
    </source>
</evidence>
<accession>A0A1Q3DDV3</accession>
<dbReference type="Proteomes" id="UP000187406">
    <property type="component" value="Unassembled WGS sequence"/>
</dbReference>
<dbReference type="EMBL" id="BDDD01006421">
    <property type="protein sequence ID" value="GAV90605.1"/>
    <property type="molecule type" value="Genomic_DNA"/>
</dbReference>
<keyword evidence="3" id="KW-1185">Reference proteome</keyword>
<dbReference type="OrthoDB" id="1702898at2759"/>
<comment type="caution">
    <text evidence="2">The sequence shown here is derived from an EMBL/GenBank/DDBJ whole genome shotgun (WGS) entry which is preliminary data.</text>
</comment>
<keyword evidence="1" id="KW-0472">Membrane</keyword>
<organism evidence="2 3">
    <name type="scientific">Cephalotus follicularis</name>
    <name type="common">Albany pitcher plant</name>
    <dbReference type="NCBI Taxonomy" id="3775"/>
    <lineage>
        <taxon>Eukaryota</taxon>
        <taxon>Viridiplantae</taxon>
        <taxon>Streptophyta</taxon>
        <taxon>Embryophyta</taxon>
        <taxon>Tracheophyta</taxon>
        <taxon>Spermatophyta</taxon>
        <taxon>Magnoliopsida</taxon>
        <taxon>eudicotyledons</taxon>
        <taxon>Gunneridae</taxon>
        <taxon>Pentapetalae</taxon>
        <taxon>rosids</taxon>
        <taxon>fabids</taxon>
        <taxon>Oxalidales</taxon>
        <taxon>Cephalotaceae</taxon>
        <taxon>Cephalotus</taxon>
    </lineage>
</organism>
<dbReference type="AlphaFoldDB" id="A0A1Q3DDV3"/>
<dbReference type="InParanoid" id="A0A1Q3DDV3"/>
<proteinExistence type="predicted"/>
<name>A0A1Q3DDV3_CEPFO</name>
<reference evidence="3" key="1">
    <citation type="submission" date="2016-04" db="EMBL/GenBank/DDBJ databases">
        <title>Cephalotus genome sequencing.</title>
        <authorList>
            <person name="Fukushima K."/>
            <person name="Hasebe M."/>
            <person name="Fang X."/>
        </authorList>
    </citation>
    <scope>NUCLEOTIDE SEQUENCE [LARGE SCALE GENOMIC DNA]</scope>
    <source>
        <strain evidence="3">cv. St1</strain>
    </source>
</reference>
<evidence type="ECO:0000256" key="1">
    <source>
        <dbReference type="SAM" id="Phobius"/>
    </source>
</evidence>
<evidence type="ECO:0000313" key="3">
    <source>
        <dbReference type="Proteomes" id="UP000187406"/>
    </source>
</evidence>
<gene>
    <name evidence="2" type="ORF">CFOL_v3_34014</name>
</gene>
<protein>
    <submittedName>
        <fullName evidence="2">Uncharacterized protein</fullName>
    </submittedName>
</protein>
<sequence>MDLSELPPWLIASFANLLHLVELFLISWLLFPSITCFKHIINSSLLTIPFSSSFTLTPTPQISSINFAFGNWSAHCGKPTIGTPRLSPSSVEFHPQCVTKQPMALCARISSCLHHVTISPLSFVDSINSFGILSSSVPLTTQRKGKLLSFKPQAISSIWFAVNETMLPKERYTTALGGFVSSHLVHSSPSGFHKLAPYPLSPSILPSK</sequence>
<feature type="transmembrane region" description="Helical" evidence="1">
    <location>
        <begin position="6"/>
        <end position="31"/>
    </location>
</feature>
<keyword evidence="1" id="KW-1133">Transmembrane helix</keyword>
<keyword evidence="1" id="KW-0812">Transmembrane</keyword>